<dbReference type="RefSeq" id="WP_344166346.1">
    <property type="nucleotide sequence ID" value="NZ_BAAABV010000024.1"/>
</dbReference>
<reference evidence="4" key="1">
    <citation type="journal article" date="2019" name="Int. J. Syst. Evol. Microbiol.">
        <title>The Global Catalogue of Microorganisms (GCM) 10K type strain sequencing project: providing services to taxonomists for standard genome sequencing and annotation.</title>
        <authorList>
            <consortium name="The Broad Institute Genomics Platform"/>
            <consortium name="The Broad Institute Genome Sequencing Center for Infectious Disease"/>
            <person name="Wu L."/>
            <person name="Ma J."/>
        </authorList>
    </citation>
    <scope>NUCLEOTIDE SEQUENCE [LARGE SCALE GENOMIC DNA]</scope>
    <source>
        <strain evidence="4">JCM 4505</strain>
    </source>
</reference>
<sequence>MPQPDISANDPDFAADPYAYYARLRARGPVHRVGVSAPEFAPALLVVGYEEAREALAHPGLAKDWKTGAVLRGVEANAANSNLLETDPPQHTRLRRLVAREFTTRRVQALRPRVQQITDELLDAMAARPERSADLIEAFAFPLPITVIGELLGVPAPDRERFRHWSREVLAPTSVPARTAHLRLADYLAELVAAKAEDPGEDLLSALVRTRDEDGDALSSAELIGMAFLLLIAGHETTVNLISNGTRALLAHPDQLADLRADPDGLLDGAIEEMLRYDGPVQNSTYRYAREDLEIGGTAVPAGATVLVSLAGAGRDPARYEEPDAFDVRRAPQGHLAFGHGIHFCIGAPLARMEGRIAFRSLLERFPDLAEDPAAGPPEWIGGSLIRGVTRLPVRW</sequence>
<organism evidence="3 4">
    <name type="scientific">Streptomyces polychromogenes</name>
    <dbReference type="NCBI Taxonomy" id="67342"/>
    <lineage>
        <taxon>Bacteria</taxon>
        <taxon>Bacillati</taxon>
        <taxon>Actinomycetota</taxon>
        <taxon>Actinomycetes</taxon>
        <taxon>Kitasatosporales</taxon>
        <taxon>Streptomycetaceae</taxon>
        <taxon>Streptomyces</taxon>
    </lineage>
</organism>
<dbReference type="Gene3D" id="1.10.630.10">
    <property type="entry name" value="Cytochrome P450"/>
    <property type="match status" value="1"/>
</dbReference>
<dbReference type="InterPro" id="IPR017972">
    <property type="entry name" value="Cyt_P450_CS"/>
</dbReference>
<keyword evidence="2" id="KW-0408">Iron</keyword>
<dbReference type="InterPro" id="IPR002397">
    <property type="entry name" value="Cyt_P450_B"/>
</dbReference>
<dbReference type="PANTHER" id="PTHR46696:SF1">
    <property type="entry name" value="CYTOCHROME P450 YJIB-RELATED"/>
    <property type="match status" value="1"/>
</dbReference>
<keyword evidence="2" id="KW-0479">Metal-binding</keyword>
<dbReference type="SUPFAM" id="SSF48264">
    <property type="entry name" value="Cytochrome P450"/>
    <property type="match status" value="1"/>
</dbReference>
<evidence type="ECO:0000313" key="4">
    <source>
        <dbReference type="Proteomes" id="UP001501867"/>
    </source>
</evidence>
<proteinExistence type="inferred from homology"/>
<keyword evidence="4" id="KW-1185">Reference proteome</keyword>
<evidence type="ECO:0000256" key="1">
    <source>
        <dbReference type="ARBA" id="ARBA00010617"/>
    </source>
</evidence>
<dbReference type="PROSITE" id="PS00086">
    <property type="entry name" value="CYTOCHROME_P450"/>
    <property type="match status" value="1"/>
</dbReference>
<dbReference type="EMBL" id="BAAABV010000024">
    <property type="protein sequence ID" value="GAA0313470.1"/>
    <property type="molecule type" value="Genomic_DNA"/>
</dbReference>
<name>A0ABP3FAU2_9ACTN</name>
<dbReference type="CDD" id="cd11029">
    <property type="entry name" value="CYP107-like"/>
    <property type="match status" value="1"/>
</dbReference>
<keyword evidence="2" id="KW-0560">Oxidoreductase</keyword>
<dbReference type="Proteomes" id="UP001501867">
    <property type="component" value="Unassembled WGS sequence"/>
</dbReference>
<dbReference type="Pfam" id="PF00067">
    <property type="entry name" value="p450"/>
    <property type="match status" value="1"/>
</dbReference>
<dbReference type="InterPro" id="IPR036396">
    <property type="entry name" value="Cyt_P450_sf"/>
</dbReference>
<dbReference type="PANTHER" id="PTHR46696">
    <property type="entry name" value="P450, PUTATIVE (EUROFUNG)-RELATED"/>
    <property type="match status" value="1"/>
</dbReference>
<comment type="caution">
    <text evidence="3">The sequence shown here is derived from an EMBL/GenBank/DDBJ whole genome shotgun (WGS) entry which is preliminary data.</text>
</comment>
<keyword evidence="2" id="KW-0503">Monooxygenase</keyword>
<evidence type="ECO:0000313" key="3">
    <source>
        <dbReference type="EMBL" id="GAA0313470.1"/>
    </source>
</evidence>
<accession>A0ABP3FAU2</accession>
<dbReference type="InterPro" id="IPR001128">
    <property type="entry name" value="Cyt_P450"/>
</dbReference>
<comment type="similarity">
    <text evidence="1 2">Belongs to the cytochrome P450 family.</text>
</comment>
<gene>
    <name evidence="3" type="ORF">GCM10010302_60590</name>
</gene>
<evidence type="ECO:0000256" key="2">
    <source>
        <dbReference type="RuleBase" id="RU000461"/>
    </source>
</evidence>
<dbReference type="PRINTS" id="PR00359">
    <property type="entry name" value="BP450"/>
</dbReference>
<protein>
    <submittedName>
        <fullName evidence="3">Cytochrome P450</fullName>
    </submittedName>
</protein>
<keyword evidence="2" id="KW-0349">Heme</keyword>